<keyword evidence="2" id="KW-1185">Reference proteome</keyword>
<protein>
    <submittedName>
        <fullName evidence="1">Autolysin regulatory protein</fullName>
    </submittedName>
</protein>
<evidence type="ECO:0000313" key="1">
    <source>
        <dbReference type="EMBL" id="ATN93887.1"/>
    </source>
</evidence>
<name>A0A2D1GPD7_9CAUD</name>
<dbReference type="InterPro" id="IPR006524">
    <property type="entry name" value="ArpU-like"/>
</dbReference>
<dbReference type="EMBL" id="MF999224">
    <property type="protein sequence ID" value="ATN93887.1"/>
    <property type="molecule type" value="Genomic_DNA"/>
</dbReference>
<dbReference type="NCBIfam" id="TIGR01637">
    <property type="entry name" value="phage_arpU"/>
    <property type="match status" value="1"/>
</dbReference>
<accession>A0A2D1GPD7</accession>
<proteinExistence type="predicted"/>
<sequence>MDAVVRVTRYFSPIDHDKTIENAKEVLGNYWHHKRLAQRTKIALRSPVMDGMPKSPSYGNKAEEKVISHADELYYVECCESAVDAIEDEDYRTILSESYLIPVSKRKTNEALFDLIGVGKTAYQDKKKQALIAFGELCPLVKLERTNGELYAN</sequence>
<organism evidence="1 2">
    <name type="scientific">Lactobacillus phage LJ</name>
    <dbReference type="NCBI Taxonomy" id="2041454"/>
    <lineage>
        <taxon>Viruses</taxon>
        <taxon>Duplodnaviria</taxon>
        <taxon>Heunggongvirae</taxon>
        <taxon>Uroviricota</taxon>
        <taxon>Caudoviricetes</taxon>
        <taxon>Junavirus</taxon>
        <taxon>Junavirus LJ</taxon>
    </lineage>
</organism>
<dbReference type="Proteomes" id="UP000229119">
    <property type="component" value="Segment"/>
</dbReference>
<gene>
    <name evidence="1" type="ORF">LJ_26</name>
</gene>
<evidence type="ECO:0000313" key="2">
    <source>
        <dbReference type="Proteomes" id="UP000229119"/>
    </source>
</evidence>
<reference evidence="1 2" key="1">
    <citation type="submission" date="2017-09" db="EMBL/GenBank/DDBJ databases">
        <title>Complete genomic sequence of the temperate bacteriophage LJ isolated from Lactobacillus casei.</title>
        <authorList>
            <person name="Yu M."/>
            <person name="Qi R."/>
            <person name="Jiang X."/>
            <person name="Tang T."/>
            <person name="Qiao X."/>
            <person name="Jiang Y."/>
            <person name="Wang L."/>
            <person name="Tang L."/>
            <person name="Xu Y."/>
            <person name="Li Y."/>
        </authorList>
    </citation>
    <scope>NUCLEOTIDE SEQUENCE [LARGE SCALE GENOMIC DNA]</scope>
</reference>